<reference evidence="1" key="1">
    <citation type="submission" date="2020-08" db="EMBL/GenBank/DDBJ databases">
        <title>Multicomponent nature underlies the extraordinary mechanical properties of spider dragline silk.</title>
        <authorList>
            <person name="Kono N."/>
            <person name="Nakamura H."/>
            <person name="Mori M."/>
            <person name="Yoshida Y."/>
            <person name="Ohtoshi R."/>
            <person name="Malay A.D."/>
            <person name="Moran D.A.P."/>
            <person name="Tomita M."/>
            <person name="Numata K."/>
            <person name="Arakawa K."/>
        </authorList>
    </citation>
    <scope>NUCLEOTIDE SEQUENCE</scope>
</reference>
<accession>A0A8X6N9G7</accession>
<proteinExistence type="predicted"/>
<sequence>MAEQTSIPFIRGLRLLRNVENKVLVPYDCLFGTKIGFKFLIMGDNKSYQSARLIEKFPETENIQHMAWPTYLLDLNPLRHVLDMPCRQFSFLP</sequence>
<comment type="caution">
    <text evidence="1">The sequence shown here is derived from an EMBL/GenBank/DDBJ whole genome shotgun (WGS) entry which is preliminary data.</text>
</comment>
<protein>
    <submittedName>
        <fullName evidence="1">Uncharacterized protein</fullName>
    </submittedName>
</protein>
<dbReference type="GO" id="GO:0003676">
    <property type="term" value="F:nucleic acid binding"/>
    <property type="evidence" value="ECO:0007669"/>
    <property type="project" value="InterPro"/>
</dbReference>
<name>A0A8X6N9G7_NEPPI</name>
<organism evidence="1 2">
    <name type="scientific">Nephila pilipes</name>
    <name type="common">Giant wood spider</name>
    <name type="synonym">Nephila maculata</name>
    <dbReference type="NCBI Taxonomy" id="299642"/>
    <lineage>
        <taxon>Eukaryota</taxon>
        <taxon>Metazoa</taxon>
        <taxon>Ecdysozoa</taxon>
        <taxon>Arthropoda</taxon>
        <taxon>Chelicerata</taxon>
        <taxon>Arachnida</taxon>
        <taxon>Araneae</taxon>
        <taxon>Araneomorphae</taxon>
        <taxon>Entelegynae</taxon>
        <taxon>Araneoidea</taxon>
        <taxon>Nephilidae</taxon>
        <taxon>Nephila</taxon>
    </lineage>
</organism>
<dbReference type="Proteomes" id="UP000887013">
    <property type="component" value="Unassembled WGS sequence"/>
</dbReference>
<dbReference type="EMBL" id="BMAW01101884">
    <property type="protein sequence ID" value="GFT01574.1"/>
    <property type="molecule type" value="Genomic_DNA"/>
</dbReference>
<keyword evidence="2" id="KW-1185">Reference proteome</keyword>
<dbReference type="AlphaFoldDB" id="A0A8X6N9G7"/>
<evidence type="ECO:0000313" key="1">
    <source>
        <dbReference type="EMBL" id="GFT01574.1"/>
    </source>
</evidence>
<dbReference type="Gene3D" id="3.30.420.10">
    <property type="entry name" value="Ribonuclease H-like superfamily/Ribonuclease H"/>
    <property type="match status" value="1"/>
</dbReference>
<dbReference type="InterPro" id="IPR036397">
    <property type="entry name" value="RNaseH_sf"/>
</dbReference>
<gene>
    <name evidence="1" type="ORF">NPIL_392961</name>
</gene>
<evidence type="ECO:0000313" key="2">
    <source>
        <dbReference type="Proteomes" id="UP000887013"/>
    </source>
</evidence>